<evidence type="ECO:0000313" key="2">
    <source>
        <dbReference type="EMBL" id="KAF0041352.1"/>
    </source>
</evidence>
<sequence length="143" mass="15497">MTQAAVTNDQCGELCVLLSQQGYKVVGAGAREELCGEKRAGLWSVVRTFKVNAGHGPAVMRLPMNLMKRIGLESIHFASSLKGKPRTGRPMCIRYRPLGRTVGSQSIDRPSPLSPSEDKSGAADFDREPAVGGSSRLRNTWPE</sequence>
<dbReference type="AlphaFoldDB" id="A0A6A4TGV6"/>
<name>A0A6A4TGV6_SCOMX</name>
<accession>A0A6A4TGV6</accession>
<feature type="region of interest" description="Disordered" evidence="1">
    <location>
        <begin position="81"/>
        <end position="143"/>
    </location>
</feature>
<comment type="caution">
    <text evidence="2">The sequence shown here is derived from an EMBL/GenBank/DDBJ whole genome shotgun (WGS) entry which is preliminary data.</text>
</comment>
<evidence type="ECO:0000313" key="3">
    <source>
        <dbReference type="Proteomes" id="UP000438429"/>
    </source>
</evidence>
<organism evidence="2 3">
    <name type="scientific">Scophthalmus maximus</name>
    <name type="common">Turbot</name>
    <name type="synonym">Psetta maxima</name>
    <dbReference type="NCBI Taxonomy" id="52904"/>
    <lineage>
        <taxon>Eukaryota</taxon>
        <taxon>Metazoa</taxon>
        <taxon>Chordata</taxon>
        <taxon>Craniata</taxon>
        <taxon>Vertebrata</taxon>
        <taxon>Euteleostomi</taxon>
        <taxon>Actinopterygii</taxon>
        <taxon>Neopterygii</taxon>
        <taxon>Teleostei</taxon>
        <taxon>Neoteleostei</taxon>
        <taxon>Acanthomorphata</taxon>
        <taxon>Carangaria</taxon>
        <taxon>Pleuronectiformes</taxon>
        <taxon>Pleuronectoidei</taxon>
        <taxon>Scophthalmidae</taxon>
        <taxon>Scophthalmus</taxon>
    </lineage>
</organism>
<proteinExistence type="predicted"/>
<dbReference type="EMBL" id="VEVO01000006">
    <property type="protein sequence ID" value="KAF0041352.1"/>
    <property type="molecule type" value="Genomic_DNA"/>
</dbReference>
<protein>
    <submittedName>
        <fullName evidence="2">Uncharacterized protein</fullName>
    </submittedName>
</protein>
<feature type="compositionally biased region" description="Basic and acidic residues" evidence="1">
    <location>
        <begin position="116"/>
        <end position="129"/>
    </location>
</feature>
<reference evidence="2 3" key="1">
    <citation type="submission" date="2019-06" db="EMBL/GenBank/DDBJ databases">
        <title>Draft genomes of female and male turbot (Scophthalmus maximus).</title>
        <authorList>
            <person name="Xu H."/>
            <person name="Xu X.-W."/>
            <person name="Shao C."/>
            <person name="Chen S."/>
        </authorList>
    </citation>
    <scope>NUCLEOTIDE SEQUENCE [LARGE SCALE GENOMIC DNA]</scope>
    <source>
        <strain evidence="2">Ysfricsl-2016a</strain>
        <tissue evidence="2">Blood</tissue>
    </source>
</reference>
<dbReference type="Proteomes" id="UP000438429">
    <property type="component" value="Unassembled WGS sequence"/>
</dbReference>
<evidence type="ECO:0000256" key="1">
    <source>
        <dbReference type="SAM" id="MobiDB-lite"/>
    </source>
</evidence>
<gene>
    <name evidence="2" type="ORF">F2P81_007250</name>
</gene>